<reference evidence="2 3" key="1">
    <citation type="submission" date="2017-09" db="EMBL/GenBank/DDBJ databases">
        <title>Large-scale bioinformatics analysis of Bacillus genomes uncovers conserved roles of natural products in bacterial physiology.</title>
        <authorList>
            <consortium name="Agbiome Team Llc"/>
            <person name="Bleich R.M."/>
            <person name="Grubbs K.J."/>
            <person name="Santa Maria K.C."/>
            <person name="Allen S.E."/>
            <person name="Farag S."/>
            <person name="Shank E.A."/>
            <person name="Bowers A."/>
        </authorList>
    </citation>
    <scope>NUCLEOTIDE SEQUENCE [LARGE SCALE GENOMIC DNA]</scope>
    <source>
        <strain evidence="2 3">AFS004017</strain>
    </source>
</reference>
<feature type="region of interest" description="Disordered" evidence="1">
    <location>
        <begin position="1"/>
        <end position="22"/>
    </location>
</feature>
<evidence type="ECO:0000313" key="3">
    <source>
        <dbReference type="Proteomes" id="UP000220045"/>
    </source>
</evidence>
<evidence type="ECO:0000256" key="1">
    <source>
        <dbReference type="SAM" id="MobiDB-lite"/>
    </source>
</evidence>
<name>A0A2A7VQQ2_9BACI</name>
<gene>
    <name evidence="2" type="ORF">CN684_31230</name>
</gene>
<dbReference type="RefSeq" id="WP_098096921.1">
    <property type="nucleotide sequence ID" value="NZ_NUEL01000085.1"/>
</dbReference>
<sequence>MADIIPVGGGGHGGHGGGSSKKKKQMFMIAGGVGVLLLVLLQKSRQPERVDTLQNTIPVSDSQRFDNFQSIVTGQMDSMITGAMKDLSTDWTSRFKDMEDKWGNQLKDTTSSISDGLRSRDQALEQITKQQQDWMKDSLDNLKDALGSGGLKNEKDPLWTVGSGGNAKSGNSYESGLDVYANDRGKLKQEIERTKSVMEYRKNNGMSTADQEAHMKRLEGL</sequence>
<proteinExistence type="predicted"/>
<feature type="compositionally biased region" description="Gly residues" evidence="1">
    <location>
        <begin position="7"/>
        <end position="19"/>
    </location>
</feature>
<dbReference type="AlphaFoldDB" id="A0A2A7VQQ2"/>
<organism evidence="2 3">
    <name type="scientific">Bacillus wiedmannii</name>
    <dbReference type="NCBI Taxonomy" id="1890302"/>
    <lineage>
        <taxon>Bacteria</taxon>
        <taxon>Bacillati</taxon>
        <taxon>Bacillota</taxon>
        <taxon>Bacilli</taxon>
        <taxon>Bacillales</taxon>
        <taxon>Bacillaceae</taxon>
        <taxon>Bacillus</taxon>
        <taxon>Bacillus cereus group</taxon>
    </lineage>
</organism>
<dbReference type="Proteomes" id="UP000220045">
    <property type="component" value="Unassembled WGS sequence"/>
</dbReference>
<accession>A0A2A7VQQ2</accession>
<evidence type="ECO:0000313" key="2">
    <source>
        <dbReference type="EMBL" id="PEI99659.1"/>
    </source>
</evidence>
<comment type="caution">
    <text evidence="2">The sequence shown here is derived from an EMBL/GenBank/DDBJ whole genome shotgun (WGS) entry which is preliminary data.</text>
</comment>
<dbReference type="EMBL" id="NUEL01000085">
    <property type="protein sequence ID" value="PEI99659.1"/>
    <property type="molecule type" value="Genomic_DNA"/>
</dbReference>
<protein>
    <submittedName>
        <fullName evidence="2">Uncharacterized protein</fullName>
    </submittedName>
</protein>